<name>A0A834MMW2_RHYFE</name>
<feature type="compositionally biased region" description="Basic residues" evidence="1">
    <location>
        <begin position="167"/>
        <end position="178"/>
    </location>
</feature>
<feature type="compositionally biased region" description="Basic and acidic residues" evidence="1">
    <location>
        <begin position="186"/>
        <end position="196"/>
    </location>
</feature>
<reference evidence="2" key="1">
    <citation type="submission" date="2020-08" db="EMBL/GenBank/DDBJ databases">
        <title>Genome sequencing and assembly of the red palm weevil Rhynchophorus ferrugineus.</title>
        <authorList>
            <person name="Dias G.B."/>
            <person name="Bergman C.M."/>
            <person name="Manee M."/>
        </authorList>
    </citation>
    <scope>NUCLEOTIDE SEQUENCE</scope>
    <source>
        <strain evidence="2">AA-2017</strain>
        <tissue evidence="2">Whole larva</tissue>
    </source>
</reference>
<organism evidence="2 3">
    <name type="scientific">Rhynchophorus ferrugineus</name>
    <name type="common">Red palm weevil</name>
    <name type="synonym">Curculio ferrugineus</name>
    <dbReference type="NCBI Taxonomy" id="354439"/>
    <lineage>
        <taxon>Eukaryota</taxon>
        <taxon>Metazoa</taxon>
        <taxon>Ecdysozoa</taxon>
        <taxon>Arthropoda</taxon>
        <taxon>Hexapoda</taxon>
        <taxon>Insecta</taxon>
        <taxon>Pterygota</taxon>
        <taxon>Neoptera</taxon>
        <taxon>Endopterygota</taxon>
        <taxon>Coleoptera</taxon>
        <taxon>Polyphaga</taxon>
        <taxon>Cucujiformia</taxon>
        <taxon>Curculionidae</taxon>
        <taxon>Dryophthorinae</taxon>
        <taxon>Rhynchophorus</taxon>
    </lineage>
</organism>
<comment type="caution">
    <text evidence="2">The sequence shown here is derived from an EMBL/GenBank/DDBJ whole genome shotgun (WGS) entry which is preliminary data.</text>
</comment>
<keyword evidence="3" id="KW-1185">Reference proteome</keyword>
<gene>
    <name evidence="2" type="ORF">GWI33_021712</name>
</gene>
<dbReference type="OrthoDB" id="6612278at2759"/>
<evidence type="ECO:0000313" key="3">
    <source>
        <dbReference type="Proteomes" id="UP000625711"/>
    </source>
</evidence>
<feature type="region of interest" description="Disordered" evidence="1">
    <location>
        <begin position="79"/>
        <end position="112"/>
    </location>
</feature>
<proteinExistence type="predicted"/>
<evidence type="ECO:0000256" key="1">
    <source>
        <dbReference type="SAM" id="MobiDB-lite"/>
    </source>
</evidence>
<feature type="compositionally biased region" description="Basic and acidic residues" evidence="1">
    <location>
        <begin position="79"/>
        <end position="89"/>
    </location>
</feature>
<sequence>MITEYFEIRTNSTVLPLILCGEGFPPNINITPEFTVYRLETKSNRLAELSLKIENQSEAEVDIKFIKLFEIVSCPEEAEKPKETSDAKTKTKKEKKPKDKDTRANATSKFSNELNDSEIEAINAHFQTSKEESHFYLNYPEPTVFQPHSQNIVIIYFGAPELLEKKKSPKGQKVKGTKGKGGSGKSSEKSSGEKTNKKISGNNRKQYISQYNIFAGNTFLKCITVICSLY</sequence>
<dbReference type="EMBL" id="JAACXV010000071">
    <property type="protein sequence ID" value="KAF7284699.1"/>
    <property type="molecule type" value="Genomic_DNA"/>
</dbReference>
<evidence type="ECO:0000313" key="2">
    <source>
        <dbReference type="EMBL" id="KAF7284699.1"/>
    </source>
</evidence>
<dbReference type="AlphaFoldDB" id="A0A834MMW2"/>
<feature type="region of interest" description="Disordered" evidence="1">
    <location>
        <begin position="167"/>
        <end position="200"/>
    </location>
</feature>
<protein>
    <submittedName>
        <fullName evidence="2">Uncharacterized protein</fullName>
    </submittedName>
</protein>
<dbReference type="Proteomes" id="UP000625711">
    <property type="component" value="Unassembled WGS sequence"/>
</dbReference>
<accession>A0A834MMW2</accession>